<accession>A0ACA9KCD9</accession>
<dbReference type="EMBL" id="CAJVPU010000816">
    <property type="protein sequence ID" value="CAG8462880.1"/>
    <property type="molecule type" value="Genomic_DNA"/>
</dbReference>
<organism evidence="1 2">
    <name type="scientific">Dentiscutata heterogama</name>
    <dbReference type="NCBI Taxonomy" id="1316150"/>
    <lineage>
        <taxon>Eukaryota</taxon>
        <taxon>Fungi</taxon>
        <taxon>Fungi incertae sedis</taxon>
        <taxon>Mucoromycota</taxon>
        <taxon>Glomeromycotina</taxon>
        <taxon>Glomeromycetes</taxon>
        <taxon>Diversisporales</taxon>
        <taxon>Gigasporaceae</taxon>
        <taxon>Dentiscutata</taxon>
    </lineage>
</organism>
<reference evidence="1" key="1">
    <citation type="submission" date="2021-06" db="EMBL/GenBank/DDBJ databases">
        <authorList>
            <person name="Kallberg Y."/>
            <person name="Tangrot J."/>
            <person name="Rosling A."/>
        </authorList>
    </citation>
    <scope>NUCLEOTIDE SEQUENCE</scope>
    <source>
        <strain evidence="1">IL203A</strain>
    </source>
</reference>
<keyword evidence="2" id="KW-1185">Reference proteome</keyword>
<dbReference type="Proteomes" id="UP000789702">
    <property type="component" value="Unassembled WGS sequence"/>
</dbReference>
<name>A0ACA9KCD9_9GLOM</name>
<comment type="caution">
    <text evidence="1">The sequence shown here is derived from an EMBL/GenBank/DDBJ whole genome shotgun (WGS) entry which is preliminary data.</text>
</comment>
<protein>
    <submittedName>
        <fullName evidence="1">16421_t:CDS:1</fullName>
    </submittedName>
</protein>
<gene>
    <name evidence="1" type="ORF">DHETER_LOCUS1365</name>
</gene>
<proteinExistence type="predicted"/>
<sequence>MEIDDKSIKTTQKSLHEHLEKLETCLLEENIERFEFSQFKNIEPIGSGAFAIVFSTIFQKKKYALKDLKLNLFMDAEMIKKFIDEKAIANTPQDYVVLYEECWSSNPDKRPKVDEVLRQLKKFSSKAPGDEQHINVVIIVNNERRIYAINDLDKSLNLKEVRRRLSTEENLLLGRQNIYFYDRFKGKISRDHENNYTLEKILISDGLDLSFCIEIDHSKPSFPKIVQRFDLDKGRIFDDGVMKIAEKQAFTIKNLHEKDINIQNEHSINIGDSNNTVYNQTGSASFLPKDLLLTDEYIKAINEALDDSKSAEEQRKALDLVGKEYGQFW</sequence>
<evidence type="ECO:0000313" key="1">
    <source>
        <dbReference type="EMBL" id="CAG8462880.1"/>
    </source>
</evidence>
<evidence type="ECO:0000313" key="2">
    <source>
        <dbReference type="Proteomes" id="UP000789702"/>
    </source>
</evidence>